<sequence>MTRHALFPALLLACASVPALAQTSAQTPAQPAPQTPSQSQASDAVPSAPATLDDDLKAKFVAQAPEDVVASKLIGTSIRNGANDTIGSVADVVFDDKRAIKAYVVSVGGFLGLNAKYVAVAPDTLRLARKDGGALDAVIETDKDQLRAAPEYVYLGSQPKR</sequence>
<evidence type="ECO:0000313" key="5">
    <source>
        <dbReference type="Proteomes" id="UP001055247"/>
    </source>
</evidence>
<dbReference type="EMBL" id="BPQO01000013">
    <property type="protein sequence ID" value="GJD89691.1"/>
    <property type="molecule type" value="Genomic_DNA"/>
</dbReference>
<dbReference type="Pfam" id="PF05239">
    <property type="entry name" value="PRC"/>
    <property type="match status" value="1"/>
</dbReference>
<feature type="domain" description="PRC-barrel" evidence="3">
    <location>
        <begin position="70"/>
        <end position="131"/>
    </location>
</feature>
<comment type="caution">
    <text evidence="4">The sequence shown here is derived from an EMBL/GenBank/DDBJ whole genome shotgun (WGS) entry which is preliminary data.</text>
</comment>
<dbReference type="PANTHER" id="PTHR36505">
    <property type="entry name" value="BLR1072 PROTEIN"/>
    <property type="match status" value="1"/>
</dbReference>
<proteinExistence type="predicted"/>
<dbReference type="Proteomes" id="UP001055247">
    <property type="component" value="Unassembled WGS sequence"/>
</dbReference>
<reference evidence="4" key="1">
    <citation type="journal article" date="2016" name="Front. Microbiol.">
        <title>Genome Sequence of the Piezophilic, Mesophilic Sulfate-Reducing Bacterium Desulfovibrio indicus J2T.</title>
        <authorList>
            <person name="Cao J."/>
            <person name="Maignien L."/>
            <person name="Shao Z."/>
            <person name="Alain K."/>
            <person name="Jebbar M."/>
        </authorList>
    </citation>
    <scope>NUCLEOTIDE SEQUENCE</scope>
    <source>
        <strain evidence="4">DSM 16372</strain>
    </source>
</reference>
<dbReference type="RefSeq" id="WP_066927096.1">
    <property type="nucleotide sequence ID" value="NZ_BPQO01000013.1"/>
</dbReference>
<feature type="signal peptide" evidence="2">
    <location>
        <begin position="1"/>
        <end position="21"/>
    </location>
</feature>
<evidence type="ECO:0000256" key="1">
    <source>
        <dbReference type="SAM" id="MobiDB-lite"/>
    </source>
</evidence>
<accession>A0AAV4ZMC0</accession>
<feature type="chain" id="PRO_5043966287" description="PRC-barrel domain-containing protein" evidence="2">
    <location>
        <begin position="22"/>
        <end position="161"/>
    </location>
</feature>
<organism evidence="4 5">
    <name type="scientific">Methylobacterium hispanicum</name>
    <dbReference type="NCBI Taxonomy" id="270350"/>
    <lineage>
        <taxon>Bacteria</taxon>
        <taxon>Pseudomonadati</taxon>
        <taxon>Pseudomonadota</taxon>
        <taxon>Alphaproteobacteria</taxon>
        <taxon>Hyphomicrobiales</taxon>
        <taxon>Methylobacteriaceae</taxon>
        <taxon>Methylobacterium</taxon>
    </lineage>
</organism>
<dbReference type="PANTHER" id="PTHR36505:SF1">
    <property type="entry name" value="BLR1072 PROTEIN"/>
    <property type="match status" value="1"/>
</dbReference>
<dbReference type="SUPFAM" id="SSF50346">
    <property type="entry name" value="PRC-barrel domain"/>
    <property type="match status" value="1"/>
</dbReference>
<keyword evidence="2" id="KW-0732">Signal</keyword>
<dbReference type="InterPro" id="IPR027275">
    <property type="entry name" value="PRC-brl_dom"/>
</dbReference>
<reference evidence="4" key="2">
    <citation type="submission" date="2021-08" db="EMBL/GenBank/DDBJ databases">
        <authorList>
            <person name="Tani A."/>
            <person name="Ola A."/>
            <person name="Ogura Y."/>
            <person name="Katsura K."/>
            <person name="Hayashi T."/>
        </authorList>
    </citation>
    <scope>NUCLEOTIDE SEQUENCE</scope>
    <source>
        <strain evidence="4">DSM 16372</strain>
    </source>
</reference>
<feature type="region of interest" description="Disordered" evidence="1">
    <location>
        <begin position="25"/>
        <end position="49"/>
    </location>
</feature>
<evidence type="ECO:0000313" key="4">
    <source>
        <dbReference type="EMBL" id="GJD89691.1"/>
    </source>
</evidence>
<dbReference type="InterPro" id="IPR011033">
    <property type="entry name" value="PRC_barrel-like_sf"/>
</dbReference>
<dbReference type="AlphaFoldDB" id="A0AAV4ZMC0"/>
<dbReference type="Gene3D" id="2.30.30.240">
    <property type="entry name" value="PRC-barrel domain"/>
    <property type="match status" value="1"/>
</dbReference>
<name>A0AAV4ZMC0_9HYPH</name>
<evidence type="ECO:0000259" key="3">
    <source>
        <dbReference type="Pfam" id="PF05239"/>
    </source>
</evidence>
<protein>
    <recommendedName>
        <fullName evidence="3">PRC-barrel domain-containing protein</fullName>
    </recommendedName>
</protein>
<keyword evidence="5" id="KW-1185">Reference proteome</keyword>
<evidence type="ECO:0000256" key="2">
    <source>
        <dbReference type="SAM" id="SignalP"/>
    </source>
</evidence>
<gene>
    <name evidence="4" type="ORF">BHAOGJBA_3221</name>
</gene>